<dbReference type="AlphaFoldDB" id="A0A921Q9B4"/>
<dbReference type="Proteomes" id="UP000807115">
    <property type="component" value="Chromosome 9"/>
</dbReference>
<sequence>MSSSSPQIMISTGVFSLIYEVQPRMESQRDNDMPSSTEPHGFDDLLKDVIFESTCSCKICLCTWSMSVMLVCVCL</sequence>
<reference evidence="1" key="2">
    <citation type="submission" date="2020-10" db="EMBL/GenBank/DDBJ databases">
        <authorList>
            <person name="Cooper E.A."/>
            <person name="Brenton Z.W."/>
            <person name="Flinn B.S."/>
            <person name="Jenkins J."/>
            <person name="Shu S."/>
            <person name="Flowers D."/>
            <person name="Luo F."/>
            <person name="Wang Y."/>
            <person name="Xia P."/>
            <person name="Barry K."/>
            <person name="Daum C."/>
            <person name="Lipzen A."/>
            <person name="Yoshinaga Y."/>
            <person name="Schmutz J."/>
            <person name="Saski C."/>
            <person name="Vermerris W."/>
            <person name="Kresovich S."/>
        </authorList>
    </citation>
    <scope>NUCLEOTIDE SEQUENCE</scope>
</reference>
<evidence type="ECO:0000313" key="1">
    <source>
        <dbReference type="EMBL" id="KAG0516495.1"/>
    </source>
</evidence>
<protein>
    <submittedName>
        <fullName evidence="1">Uncharacterized protein</fullName>
    </submittedName>
</protein>
<evidence type="ECO:0000313" key="2">
    <source>
        <dbReference type="Proteomes" id="UP000807115"/>
    </source>
</evidence>
<organism evidence="1 2">
    <name type="scientific">Sorghum bicolor</name>
    <name type="common">Sorghum</name>
    <name type="synonym">Sorghum vulgare</name>
    <dbReference type="NCBI Taxonomy" id="4558"/>
    <lineage>
        <taxon>Eukaryota</taxon>
        <taxon>Viridiplantae</taxon>
        <taxon>Streptophyta</taxon>
        <taxon>Embryophyta</taxon>
        <taxon>Tracheophyta</taxon>
        <taxon>Spermatophyta</taxon>
        <taxon>Magnoliopsida</taxon>
        <taxon>Liliopsida</taxon>
        <taxon>Poales</taxon>
        <taxon>Poaceae</taxon>
        <taxon>PACMAD clade</taxon>
        <taxon>Panicoideae</taxon>
        <taxon>Andropogonodae</taxon>
        <taxon>Andropogoneae</taxon>
        <taxon>Sorghinae</taxon>
        <taxon>Sorghum</taxon>
    </lineage>
</organism>
<accession>A0A921Q9B4</accession>
<proteinExistence type="predicted"/>
<gene>
    <name evidence="1" type="ORF">BDA96_09G008100</name>
</gene>
<dbReference type="EMBL" id="CM027688">
    <property type="protein sequence ID" value="KAG0516495.1"/>
    <property type="molecule type" value="Genomic_DNA"/>
</dbReference>
<comment type="caution">
    <text evidence="1">The sequence shown here is derived from an EMBL/GenBank/DDBJ whole genome shotgun (WGS) entry which is preliminary data.</text>
</comment>
<name>A0A921Q9B4_SORBI</name>
<reference evidence="1" key="1">
    <citation type="journal article" date="2019" name="BMC Genomics">
        <title>A new reference genome for Sorghum bicolor reveals high levels of sequence similarity between sweet and grain genotypes: implications for the genetics of sugar metabolism.</title>
        <authorList>
            <person name="Cooper E.A."/>
            <person name="Brenton Z.W."/>
            <person name="Flinn B.S."/>
            <person name="Jenkins J."/>
            <person name="Shu S."/>
            <person name="Flowers D."/>
            <person name="Luo F."/>
            <person name="Wang Y."/>
            <person name="Xia P."/>
            <person name="Barry K."/>
            <person name="Daum C."/>
            <person name="Lipzen A."/>
            <person name="Yoshinaga Y."/>
            <person name="Schmutz J."/>
            <person name="Saski C."/>
            <person name="Vermerris W."/>
            <person name="Kresovich S."/>
        </authorList>
    </citation>
    <scope>NUCLEOTIDE SEQUENCE</scope>
</reference>